<keyword evidence="9 12" id="KW-0560">Oxidoreductase</keyword>
<dbReference type="Gene3D" id="3.20.20.70">
    <property type="entry name" value="Aldolase class I"/>
    <property type="match status" value="1"/>
</dbReference>
<dbReference type="GO" id="GO:0017150">
    <property type="term" value="F:tRNA dihydrouridine synthase activity"/>
    <property type="evidence" value="ECO:0007669"/>
    <property type="project" value="InterPro"/>
</dbReference>
<keyword evidence="4 12" id="KW-0285">Flavoprotein</keyword>
<name>A0A3G9GBX9_9CAUL</name>
<evidence type="ECO:0000256" key="9">
    <source>
        <dbReference type="ARBA" id="ARBA00023002"/>
    </source>
</evidence>
<dbReference type="Proteomes" id="UP000278756">
    <property type="component" value="Chromosome 2"/>
</dbReference>
<dbReference type="Pfam" id="PF01207">
    <property type="entry name" value="Dus"/>
    <property type="match status" value="1"/>
</dbReference>
<comment type="similarity">
    <text evidence="12">Belongs to the dus family.</text>
</comment>
<comment type="function">
    <text evidence="2 12">Catalyzes the synthesis of 5,6-dihydrouridine (D), a modified base found in the D-loop of most tRNAs, via the reduction of the C5-C6 double bond in target uridines.</text>
</comment>
<evidence type="ECO:0000256" key="3">
    <source>
        <dbReference type="ARBA" id="ARBA00022555"/>
    </source>
</evidence>
<dbReference type="GO" id="GO:0050660">
    <property type="term" value="F:flavin adenine dinucleotide binding"/>
    <property type="evidence" value="ECO:0007669"/>
    <property type="project" value="InterPro"/>
</dbReference>
<comment type="cofactor">
    <cofactor evidence="1 12 14">
        <name>FMN</name>
        <dbReference type="ChEBI" id="CHEBI:58210"/>
    </cofactor>
</comment>
<evidence type="ECO:0000256" key="11">
    <source>
        <dbReference type="ARBA" id="ARBA00048802"/>
    </source>
</evidence>
<dbReference type="GO" id="GO:0000049">
    <property type="term" value="F:tRNA binding"/>
    <property type="evidence" value="ECO:0007669"/>
    <property type="project" value="UniProtKB-KW"/>
</dbReference>
<keyword evidence="14" id="KW-0547">Nucleotide-binding</keyword>
<dbReference type="PIRSF" id="PIRSF006621">
    <property type="entry name" value="Dus"/>
    <property type="match status" value="1"/>
</dbReference>
<keyword evidence="7" id="KW-0521">NADP</keyword>
<feature type="domain" description="DUS-like FMN-binding" evidence="15">
    <location>
        <begin position="19"/>
        <end position="293"/>
    </location>
</feature>
<evidence type="ECO:0000256" key="2">
    <source>
        <dbReference type="ARBA" id="ARBA00002790"/>
    </source>
</evidence>
<evidence type="ECO:0000259" key="15">
    <source>
        <dbReference type="Pfam" id="PF01207"/>
    </source>
</evidence>
<feature type="binding site" evidence="14">
    <location>
        <position position="174"/>
    </location>
    <ligand>
        <name>FMN</name>
        <dbReference type="ChEBI" id="CHEBI:58210"/>
    </ligand>
</feature>
<dbReference type="InterPro" id="IPR018517">
    <property type="entry name" value="tRNA_hU_synthase_CS"/>
</dbReference>
<comment type="catalytic activity">
    <reaction evidence="10">
        <text>a 5,6-dihydrouridine in tRNA + NADP(+) = a uridine in tRNA + NADPH + H(+)</text>
        <dbReference type="Rhea" id="RHEA:23624"/>
        <dbReference type="Rhea" id="RHEA-COMP:13339"/>
        <dbReference type="Rhea" id="RHEA-COMP:13887"/>
        <dbReference type="ChEBI" id="CHEBI:15378"/>
        <dbReference type="ChEBI" id="CHEBI:57783"/>
        <dbReference type="ChEBI" id="CHEBI:58349"/>
        <dbReference type="ChEBI" id="CHEBI:65315"/>
        <dbReference type="ChEBI" id="CHEBI:74443"/>
    </reaction>
</comment>
<evidence type="ECO:0000256" key="1">
    <source>
        <dbReference type="ARBA" id="ARBA00001917"/>
    </source>
</evidence>
<evidence type="ECO:0000313" key="16">
    <source>
        <dbReference type="EMBL" id="BBF82149.1"/>
    </source>
</evidence>
<evidence type="ECO:0000256" key="13">
    <source>
        <dbReference type="PIRSR" id="PIRSR006621-1"/>
    </source>
</evidence>
<dbReference type="EMBL" id="AP018828">
    <property type="protein sequence ID" value="BBF82149.1"/>
    <property type="molecule type" value="Genomic_DNA"/>
</dbReference>
<dbReference type="SUPFAM" id="SSF51395">
    <property type="entry name" value="FMN-linked oxidoreductases"/>
    <property type="match status" value="1"/>
</dbReference>
<accession>A0A3G9GBX9</accession>
<keyword evidence="8" id="KW-0694">RNA-binding</keyword>
<dbReference type="PANTHER" id="PTHR45846:SF1">
    <property type="entry name" value="TRNA-DIHYDROURIDINE(47) SYNTHASE [NAD(P)(+)]-LIKE"/>
    <property type="match status" value="1"/>
</dbReference>
<comment type="catalytic activity">
    <reaction evidence="11">
        <text>a 5,6-dihydrouridine in tRNA + NAD(+) = a uridine in tRNA + NADH + H(+)</text>
        <dbReference type="Rhea" id="RHEA:54452"/>
        <dbReference type="Rhea" id="RHEA-COMP:13339"/>
        <dbReference type="Rhea" id="RHEA-COMP:13887"/>
        <dbReference type="ChEBI" id="CHEBI:15378"/>
        <dbReference type="ChEBI" id="CHEBI:57540"/>
        <dbReference type="ChEBI" id="CHEBI:57945"/>
        <dbReference type="ChEBI" id="CHEBI:65315"/>
        <dbReference type="ChEBI" id="CHEBI:74443"/>
    </reaction>
</comment>
<evidence type="ECO:0000256" key="10">
    <source>
        <dbReference type="ARBA" id="ARBA00048205"/>
    </source>
</evidence>
<gene>
    <name evidence="16" type="ORF">EM6_2777</name>
</gene>
<feature type="binding site" evidence="14">
    <location>
        <position position="75"/>
    </location>
    <ligand>
        <name>FMN</name>
        <dbReference type="ChEBI" id="CHEBI:58210"/>
    </ligand>
</feature>
<evidence type="ECO:0000256" key="8">
    <source>
        <dbReference type="ARBA" id="ARBA00022884"/>
    </source>
</evidence>
<evidence type="ECO:0000256" key="4">
    <source>
        <dbReference type="ARBA" id="ARBA00022630"/>
    </source>
</evidence>
<reference evidence="17" key="1">
    <citation type="journal article" date="2017" name="Biotechnol. Biofuels">
        <title>Evaluation of environmental bacterial communities as a factor affecting the growth of duckweed Lemna minor.</title>
        <authorList>
            <person name="Ishizawa H."/>
            <person name="Kuroda M."/>
            <person name="Morikawa M."/>
            <person name="Ike M."/>
        </authorList>
    </citation>
    <scope>NUCLEOTIDE SEQUENCE [LARGE SCALE GENOMIC DNA]</scope>
    <source>
        <strain evidence="17">M6</strain>
    </source>
</reference>
<keyword evidence="6 12" id="KW-0819">tRNA processing</keyword>
<reference evidence="17" key="2">
    <citation type="journal article" date="2017" name="Plant Physiol. Biochem.">
        <title>Differential oxidative and antioxidative response of duckweed Lemna minor toward plant growth promoting/inhibiting bacteria.</title>
        <authorList>
            <person name="Ishizawa H."/>
            <person name="Kuroda M."/>
            <person name="Morikawa M."/>
            <person name="Ike M."/>
        </authorList>
    </citation>
    <scope>NUCLEOTIDE SEQUENCE [LARGE SCALE GENOMIC DNA]</scope>
    <source>
        <strain evidence="17">M6</strain>
    </source>
</reference>
<dbReference type="InterPro" id="IPR035587">
    <property type="entry name" value="DUS-like_FMN-bd"/>
</dbReference>
<evidence type="ECO:0000256" key="12">
    <source>
        <dbReference type="PIRNR" id="PIRNR006621"/>
    </source>
</evidence>
<dbReference type="PANTHER" id="PTHR45846">
    <property type="entry name" value="TRNA-DIHYDROURIDINE(47) SYNTHASE [NAD(P)(+)]-LIKE"/>
    <property type="match status" value="1"/>
</dbReference>
<evidence type="ECO:0000256" key="7">
    <source>
        <dbReference type="ARBA" id="ARBA00022857"/>
    </source>
</evidence>
<evidence type="ECO:0000256" key="14">
    <source>
        <dbReference type="PIRSR" id="PIRSR006621-2"/>
    </source>
</evidence>
<keyword evidence="3" id="KW-0820">tRNA-binding</keyword>
<evidence type="ECO:0000256" key="5">
    <source>
        <dbReference type="ARBA" id="ARBA00022643"/>
    </source>
</evidence>
<dbReference type="InterPro" id="IPR024036">
    <property type="entry name" value="tRNA-dHydroUridine_Synthase_C"/>
</dbReference>
<dbReference type="NCBIfam" id="TIGR00737">
    <property type="entry name" value="nifR3_yhdG"/>
    <property type="match status" value="1"/>
</dbReference>
<dbReference type="InterPro" id="IPR001269">
    <property type="entry name" value="DUS_fam"/>
</dbReference>
<feature type="active site" description="Proton donor" evidence="13">
    <location>
        <position position="105"/>
    </location>
</feature>
<keyword evidence="5 12" id="KW-0288">FMN</keyword>
<proteinExistence type="inferred from homology"/>
<organism evidence="16 17">
    <name type="scientific">Asticcacaulis excentricus</name>
    <dbReference type="NCBI Taxonomy" id="78587"/>
    <lineage>
        <taxon>Bacteria</taxon>
        <taxon>Pseudomonadati</taxon>
        <taxon>Pseudomonadota</taxon>
        <taxon>Alphaproteobacteria</taxon>
        <taxon>Caulobacterales</taxon>
        <taxon>Caulobacteraceae</taxon>
        <taxon>Asticcacaulis</taxon>
    </lineage>
</organism>
<dbReference type="AlphaFoldDB" id="A0A3G9GBX9"/>
<sequence>MMTHSLRIGDVKIAGRALIAPMTGVSDLPFRRMASKLGAAYAATEMVACAELERGRPDVVRKFALGEHAGLKIVQLIGKDPDFIARGAALAEASGAHIVDLNFGCPAKEVTGVLCGSALMRDLDAASRLMEAAVSATSRPVTVKMRMGWDDHSRNAPELARRAEAIGVQAVTVHGRTRQQFYKGEADWAFVRQVKAAVSIPVIVNGDITDGDTAREALTLSGADGLMIGRGVYGRPWLAAQLDAALSGENQPEPTGSARLELILEHMHDSLGFYGDGLGLKMFKKHLGWYIEAGDYSEDPPTRRQDKARLCRLDDPALIERELRALFE</sequence>
<dbReference type="Gene3D" id="1.10.1200.80">
    <property type="entry name" value="Putative flavin oxidoreducatase, domain 2"/>
    <property type="match status" value="1"/>
</dbReference>
<dbReference type="PROSITE" id="PS01136">
    <property type="entry name" value="UPF0034"/>
    <property type="match status" value="1"/>
</dbReference>
<feature type="binding site" evidence="14">
    <location>
        <begin position="229"/>
        <end position="230"/>
    </location>
    <ligand>
        <name>FMN</name>
        <dbReference type="ChEBI" id="CHEBI:58210"/>
    </ligand>
</feature>
<evidence type="ECO:0000256" key="6">
    <source>
        <dbReference type="ARBA" id="ARBA00022694"/>
    </source>
</evidence>
<dbReference type="CDD" id="cd02801">
    <property type="entry name" value="DUS_like_FMN"/>
    <property type="match status" value="1"/>
</dbReference>
<dbReference type="InterPro" id="IPR004652">
    <property type="entry name" value="DusB-like"/>
</dbReference>
<protein>
    <recommendedName>
        <fullName evidence="12">tRNA-dihydrouridine synthase</fullName>
        <ecNumber evidence="12">1.3.1.-</ecNumber>
    </recommendedName>
</protein>
<evidence type="ECO:0000313" key="17">
    <source>
        <dbReference type="Proteomes" id="UP000278756"/>
    </source>
</evidence>
<dbReference type="InterPro" id="IPR013785">
    <property type="entry name" value="Aldolase_TIM"/>
</dbReference>
<dbReference type="EC" id="1.3.1.-" evidence="12"/>
<feature type="binding site" evidence="14">
    <location>
        <position position="144"/>
    </location>
    <ligand>
        <name>FMN</name>
        <dbReference type="ChEBI" id="CHEBI:58210"/>
    </ligand>
</feature>